<keyword evidence="1" id="KW-0446">Lipid-binding</keyword>
<dbReference type="Gene3D" id="3.40.50.10170">
    <property type="match status" value="1"/>
</dbReference>
<dbReference type="RefSeq" id="WP_200435318.1">
    <property type="nucleotide sequence ID" value="NZ_JAEHFL010000002.1"/>
</dbReference>
<dbReference type="PANTHER" id="PTHR33434">
    <property type="entry name" value="DEGV DOMAIN-CONTAINING PROTEIN DR_1986-RELATED"/>
    <property type="match status" value="1"/>
</dbReference>
<sequence>MAVRVITDSSAGLPPELAEQLSITIIDLHLMESHGKDGLERSTSGLSALELAAAYGREMERAQDDGVVAIHLSKELSSTYSAAVSASGVFPHTVRVIDSGSAGMAMGAAAMSAAKLASRGASLDECYAAAIDTLKRASTWVYLHSMEDLRRSGRLSPATAVLSTALLATKPIMSITRGKLELVGKTRTQTKAFTKLVDLIASRADGEPAFVAIQHNQAEDAAAKLEALLEAALPQGSSFICTPLNDVLSVHAGPSAIGVSAVFSSEPPAEPAHPHTRGRPRAFPPRRSVDN</sequence>
<protein>
    <submittedName>
        <fullName evidence="3">DegV family protein</fullName>
    </submittedName>
</protein>
<comment type="caution">
    <text evidence="3">The sequence shown here is derived from an EMBL/GenBank/DDBJ whole genome shotgun (WGS) entry which is preliminary data.</text>
</comment>
<dbReference type="PANTHER" id="PTHR33434:SF2">
    <property type="entry name" value="FATTY ACID-BINDING PROTEIN TM_1468"/>
    <property type="match status" value="1"/>
</dbReference>
<dbReference type="PROSITE" id="PS51482">
    <property type="entry name" value="DEGV"/>
    <property type="match status" value="1"/>
</dbReference>
<dbReference type="NCBIfam" id="TIGR00762">
    <property type="entry name" value="DegV"/>
    <property type="match status" value="1"/>
</dbReference>
<evidence type="ECO:0000256" key="2">
    <source>
        <dbReference type="SAM" id="MobiDB-lite"/>
    </source>
</evidence>
<feature type="region of interest" description="Disordered" evidence="2">
    <location>
        <begin position="264"/>
        <end position="291"/>
    </location>
</feature>
<dbReference type="Pfam" id="PF02645">
    <property type="entry name" value="DegV"/>
    <property type="match status" value="1"/>
</dbReference>
<dbReference type="AlphaFoldDB" id="A0A8I1LC45"/>
<proteinExistence type="predicted"/>
<dbReference type="Proteomes" id="UP000603369">
    <property type="component" value="Unassembled WGS sequence"/>
</dbReference>
<gene>
    <name evidence="3" type="ORF">JDP02_02000</name>
</gene>
<keyword evidence="4" id="KW-1185">Reference proteome</keyword>
<evidence type="ECO:0000313" key="3">
    <source>
        <dbReference type="EMBL" id="MBK3427284.1"/>
    </source>
</evidence>
<evidence type="ECO:0000313" key="4">
    <source>
        <dbReference type="Proteomes" id="UP000603369"/>
    </source>
</evidence>
<dbReference type="GO" id="GO:0008289">
    <property type="term" value="F:lipid binding"/>
    <property type="evidence" value="ECO:0007669"/>
    <property type="project" value="UniProtKB-KW"/>
</dbReference>
<dbReference type="InterPro" id="IPR050270">
    <property type="entry name" value="DegV_domain_contain"/>
</dbReference>
<name>A0A8I1LC45_9CORY</name>
<dbReference type="InterPro" id="IPR043168">
    <property type="entry name" value="DegV_C"/>
</dbReference>
<reference evidence="3 4" key="1">
    <citation type="submission" date="2020-12" db="EMBL/GenBank/DDBJ databases">
        <title>Draft genome sequence of the commensal strain Corynebacterium tuberculostearicum MFP09/CIP 102622 isolated from human skin.</title>
        <authorList>
            <person name="Boukerb A.M."/>
            <person name="Janvier X."/>
            <person name="Feuilloley M.G.J."/>
            <person name="Groboillot A."/>
        </authorList>
    </citation>
    <scope>NUCLEOTIDE SEQUENCE [LARGE SCALE GENOMIC DNA]</scope>
    <source>
        <strain evidence="3 4">CIP 102622</strain>
    </source>
</reference>
<dbReference type="Gene3D" id="3.30.1180.10">
    <property type="match status" value="1"/>
</dbReference>
<organism evidence="3 4">
    <name type="scientific">Corynebacterium tuberculostearicum</name>
    <dbReference type="NCBI Taxonomy" id="38304"/>
    <lineage>
        <taxon>Bacteria</taxon>
        <taxon>Bacillati</taxon>
        <taxon>Actinomycetota</taxon>
        <taxon>Actinomycetes</taxon>
        <taxon>Mycobacteriales</taxon>
        <taxon>Corynebacteriaceae</taxon>
        <taxon>Corynebacterium</taxon>
    </lineage>
</organism>
<dbReference type="SUPFAM" id="SSF82549">
    <property type="entry name" value="DAK1/DegV-like"/>
    <property type="match status" value="1"/>
</dbReference>
<accession>A0A8I1LC45</accession>
<dbReference type="InterPro" id="IPR003797">
    <property type="entry name" value="DegV"/>
</dbReference>
<evidence type="ECO:0000256" key="1">
    <source>
        <dbReference type="ARBA" id="ARBA00023121"/>
    </source>
</evidence>
<dbReference type="EMBL" id="JAEHFL010000002">
    <property type="protein sequence ID" value="MBK3427284.1"/>
    <property type="molecule type" value="Genomic_DNA"/>
</dbReference>